<comment type="caution">
    <text evidence="1">The sequence shown here is derived from an EMBL/GenBank/DDBJ whole genome shotgun (WGS) entry which is preliminary data.</text>
</comment>
<proteinExistence type="predicted"/>
<name>A0ACC1R5M9_9HYPO</name>
<protein>
    <submittedName>
        <fullName evidence="1">Uncharacterized protein</fullName>
    </submittedName>
</protein>
<sequence length="666" mass="75231">MAPAAASFTAIDALLNGHVRTGTLVNVIGMVIDFRAPVPTRKEDYKAQIRFYDESTQDDPSKSFTINIFRKPDAMPNPACGDVVVLFNAKLQSYQSELSLMTNYMTDTYVFSASHIPRPPQSAENALQDPGKKPSRVLTKTDFAHVASFYNRVDKERVPTAAEYVYQVENSVQVKEKFCLLKDVVCERFADVIAEVVREPYDQGDKFTLWISDYTEHPNFYHFALKSLEPHANGSHANDSDWSGPYGKRSLQITCWEPHASAIRENKITVGSFVFVRNLQIKWGRNAGNLEGYLREDRQYPNKVYISLLDDEEDGDLMDPRLKETARRRRKYDKEAKQELKSINEAAKAGQKRRAAMEDELKPRKTNAKSKRKETRAAVQTYSSISRHEKKNSPTPEPEIPAAPKIKLNPTIKCENEKQPLSTVAELLETVYFETLIGTEAAKLPLPFINANYRTSVRVKDYRPHSLEEFAFARVKVDIYDALSDPESDSSSDDEGPSIDRFVDAKKIKGWEWSFQLLLEDASASDAEPKNSVWVTVDNHAAQCLLNMNAGDLKNSKALLSQLREKLFYLWGELEEHKAKELHRGAQAEKQARANRPPADSDDEGEAAAGVVAPSNLPFSCCIKQYGMKMNEADKGKADAGEGKRWQRMYGLFGTQIYVPDLARTQ</sequence>
<organism evidence="1 2">
    <name type="scientific">Lecanicillium saksenae</name>
    <dbReference type="NCBI Taxonomy" id="468837"/>
    <lineage>
        <taxon>Eukaryota</taxon>
        <taxon>Fungi</taxon>
        <taxon>Dikarya</taxon>
        <taxon>Ascomycota</taxon>
        <taxon>Pezizomycotina</taxon>
        <taxon>Sordariomycetes</taxon>
        <taxon>Hypocreomycetidae</taxon>
        <taxon>Hypocreales</taxon>
        <taxon>Cordycipitaceae</taxon>
        <taxon>Lecanicillium</taxon>
    </lineage>
</organism>
<dbReference type="Proteomes" id="UP001148737">
    <property type="component" value="Unassembled WGS sequence"/>
</dbReference>
<reference evidence="1" key="1">
    <citation type="submission" date="2022-07" db="EMBL/GenBank/DDBJ databases">
        <title>Genome Sequence of Lecanicillium saksenae.</title>
        <authorList>
            <person name="Buettner E."/>
        </authorList>
    </citation>
    <scope>NUCLEOTIDE SEQUENCE</scope>
    <source>
        <strain evidence="1">VT-O1</strain>
    </source>
</reference>
<evidence type="ECO:0000313" key="2">
    <source>
        <dbReference type="Proteomes" id="UP001148737"/>
    </source>
</evidence>
<gene>
    <name evidence="1" type="ORF">NLG97_g1712</name>
</gene>
<evidence type="ECO:0000313" key="1">
    <source>
        <dbReference type="EMBL" id="KAJ3497680.1"/>
    </source>
</evidence>
<dbReference type="EMBL" id="JANAKD010000096">
    <property type="protein sequence ID" value="KAJ3497680.1"/>
    <property type="molecule type" value="Genomic_DNA"/>
</dbReference>
<keyword evidence="2" id="KW-1185">Reference proteome</keyword>
<accession>A0ACC1R5M9</accession>